<sequence length="143" mass="15024">MSSVQGGSDTNHGLRNNVVVRKFKKAGRIGGIAYGTYSRMKAGDSASVALGKTILSKAALSLIPGAAITVNTVKAIRTVPKIFNKLDATIGAIDSKKSQFGGGFKQSESQVAMMQVDLSNMQNARNHLVKSMANHAAGAQKVY</sequence>
<dbReference type="Proteomes" id="UP000006744">
    <property type="component" value="Plasmid pG9842_140"/>
</dbReference>
<name>B7IZF5_BACC2</name>
<reference evidence="1 2" key="1">
    <citation type="submission" date="2008-10" db="EMBL/GenBank/DDBJ databases">
        <title>Genome sequence of Bacillus cereus G9842.</title>
        <authorList>
            <person name="Dodson R.J."/>
            <person name="Durkin A.S."/>
            <person name="Rosovitz M.J."/>
            <person name="Rasko D.A."/>
            <person name="Hoffmaster A."/>
            <person name="Ravel J."/>
            <person name="Sutton G."/>
        </authorList>
    </citation>
    <scope>NUCLEOTIDE SEQUENCE [LARGE SCALE GENOMIC DNA]</scope>
    <source>
        <strain evidence="1 2">G9842</strain>
        <plasmid evidence="1 2">pG9842_140</plasmid>
    </source>
</reference>
<organism evidence="1 2">
    <name type="scientific">Bacillus cereus (strain G9842)</name>
    <dbReference type="NCBI Taxonomy" id="405531"/>
    <lineage>
        <taxon>Bacteria</taxon>
        <taxon>Bacillati</taxon>
        <taxon>Bacillota</taxon>
        <taxon>Bacilli</taxon>
        <taxon>Bacillales</taxon>
        <taxon>Bacillaceae</taxon>
        <taxon>Bacillus</taxon>
        <taxon>Bacillus cereus group</taxon>
    </lineage>
</organism>
<geneLocation type="plasmid" evidence="1 2">
    <name>pG9842_140</name>
</geneLocation>
<dbReference type="AlphaFoldDB" id="B7IZF5"/>
<dbReference type="EMBL" id="CP001188">
    <property type="protein sequence ID" value="ACK98703.1"/>
    <property type="molecule type" value="Genomic_DNA"/>
</dbReference>
<protein>
    <submittedName>
        <fullName evidence="1">Uncharacterized protein</fullName>
    </submittedName>
</protein>
<dbReference type="KEGG" id="bcg:BCG9842_A0082"/>
<accession>B7IZF5</accession>
<dbReference type="RefSeq" id="WP_000100114.1">
    <property type="nucleotide sequence ID" value="NC_011774.1"/>
</dbReference>
<keyword evidence="1" id="KW-0614">Plasmid</keyword>
<proteinExistence type="predicted"/>
<dbReference type="HOGENOM" id="CLU_1802136_0_0_9"/>
<evidence type="ECO:0000313" key="2">
    <source>
        <dbReference type="Proteomes" id="UP000006744"/>
    </source>
</evidence>
<evidence type="ECO:0000313" key="1">
    <source>
        <dbReference type="EMBL" id="ACK98703.1"/>
    </source>
</evidence>
<gene>
    <name evidence="1" type="ordered locus">BCG9842_A0082</name>
</gene>